<dbReference type="Ensembl" id="ENSACAT00000006372.3">
    <property type="protein sequence ID" value="ENSACAP00000006234.3"/>
    <property type="gene ID" value="ENSACAG00000006319.3"/>
</dbReference>
<dbReference type="SUPFAM" id="SSF53187">
    <property type="entry name" value="Zn-dependent exopeptidases"/>
    <property type="match status" value="1"/>
</dbReference>
<evidence type="ECO:0000259" key="3">
    <source>
        <dbReference type="Pfam" id="PF02225"/>
    </source>
</evidence>
<dbReference type="eggNOG" id="KOG2195">
    <property type="taxonomic scope" value="Eukaryota"/>
</dbReference>
<dbReference type="PANTHER" id="PTHR10404:SF50">
    <property type="entry name" value="AMINOPEPTIDASE NAALADL1"/>
    <property type="match status" value="1"/>
</dbReference>
<dbReference type="HOGENOM" id="CLU_005688_3_2_1"/>
<dbReference type="Pfam" id="PF04389">
    <property type="entry name" value="Peptidase_M28"/>
    <property type="match status" value="1"/>
</dbReference>
<comment type="similarity">
    <text evidence="2">Belongs to the peptidase M28 family. M28B subfamily.</text>
</comment>
<dbReference type="FunFam" id="3.40.630.10:FF:000101">
    <property type="entry name" value="N-acetylated alpha-linked acidic dipeptidase like 1"/>
    <property type="match status" value="1"/>
</dbReference>
<dbReference type="InterPro" id="IPR046450">
    <property type="entry name" value="PA_dom_sf"/>
</dbReference>
<feature type="domain" description="PA" evidence="3">
    <location>
        <begin position="57"/>
        <end position="143"/>
    </location>
</feature>
<dbReference type="GO" id="GO:0005886">
    <property type="term" value="C:plasma membrane"/>
    <property type="evidence" value="ECO:0007669"/>
    <property type="project" value="UniProtKB-SubCell"/>
</dbReference>
<feature type="domain" description="Peptidase M28" evidence="4">
    <location>
        <begin position="160"/>
        <end position="226"/>
    </location>
</feature>
<dbReference type="MEROPS" id="M28.011"/>
<sequence length="294" mass="32693">MATTKGDEDLVQLLLNHWRDPKSGLDNATEVQYDVFLSFPDPDKPNSVAVGEDRKGGKLVYANQGKPSDYEFLVQQRIDLNGTIAITRYGGAGRADKAINGAKYGVVGVAVYTDPADINDNKASAEETYPYSWYLPPSGVERGSYTTFFGDPLTPYFPAKDRYVIYGNHRDSWVHGAIDPSSGTAVILSFLLSGKWRPRRSIIFGSWGAEEFGLIGSTEYTEVKDPRGPFSLAGIRGTNLRERLSRKFSVLQYIAMVNFQKYYSRGSKKISLEISKFYSVTLCSAFIIIVLENV</sequence>
<comment type="subcellular location">
    <subcellularLocation>
        <location evidence="1">Cell membrane</location>
        <topology evidence="1">Single-pass type II membrane protein</topology>
    </subcellularLocation>
</comment>
<evidence type="ECO:0000313" key="5">
    <source>
        <dbReference type="Ensembl" id="ENSACAP00000006234.3"/>
    </source>
</evidence>
<evidence type="ECO:0000313" key="6">
    <source>
        <dbReference type="Proteomes" id="UP000001646"/>
    </source>
</evidence>
<proteinExistence type="inferred from homology"/>
<reference evidence="5" key="3">
    <citation type="submission" date="2025-09" db="UniProtKB">
        <authorList>
            <consortium name="Ensembl"/>
        </authorList>
    </citation>
    <scope>IDENTIFICATION</scope>
</reference>
<dbReference type="Proteomes" id="UP000001646">
    <property type="component" value="Unplaced"/>
</dbReference>
<dbReference type="InterPro" id="IPR003137">
    <property type="entry name" value="PA_domain"/>
</dbReference>
<keyword evidence="6" id="KW-1185">Reference proteome</keyword>
<evidence type="ECO:0008006" key="7">
    <source>
        <dbReference type="Google" id="ProtNLM"/>
    </source>
</evidence>
<dbReference type="AlphaFoldDB" id="H9GBB3"/>
<accession>H9GBB3</accession>
<organism evidence="5 6">
    <name type="scientific">Anolis carolinensis</name>
    <name type="common">Green anole</name>
    <name type="synonym">American chameleon</name>
    <dbReference type="NCBI Taxonomy" id="28377"/>
    <lineage>
        <taxon>Eukaryota</taxon>
        <taxon>Metazoa</taxon>
        <taxon>Chordata</taxon>
        <taxon>Craniata</taxon>
        <taxon>Vertebrata</taxon>
        <taxon>Euteleostomi</taxon>
        <taxon>Lepidosauria</taxon>
        <taxon>Squamata</taxon>
        <taxon>Bifurcata</taxon>
        <taxon>Unidentata</taxon>
        <taxon>Episquamata</taxon>
        <taxon>Toxicofera</taxon>
        <taxon>Iguania</taxon>
        <taxon>Dactyloidae</taxon>
        <taxon>Anolis</taxon>
    </lineage>
</organism>
<dbReference type="STRING" id="28377.ENSACAP00000006234"/>
<dbReference type="Pfam" id="PF02225">
    <property type="entry name" value="PA"/>
    <property type="match status" value="1"/>
</dbReference>
<dbReference type="PANTHER" id="PTHR10404">
    <property type="entry name" value="N-ACETYLATED-ALPHA-LINKED ACIDIC DIPEPTIDASE"/>
    <property type="match status" value="1"/>
</dbReference>
<evidence type="ECO:0000256" key="1">
    <source>
        <dbReference type="ARBA" id="ARBA00004401"/>
    </source>
</evidence>
<dbReference type="InParanoid" id="H9GBB3"/>
<dbReference type="Gene3D" id="3.50.30.30">
    <property type="match status" value="2"/>
</dbReference>
<protein>
    <recommendedName>
        <fullName evidence="7">Peptidase M28 domain-containing protein</fullName>
    </recommendedName>
</protein>
<evidence type="ECO:0000259" key="4">
    <source>
        <dbReference type="Pfam" id="PF04389"/>
    </source>
</evidence>
<dbReference type="GeneTree" id="ENSGT01030000234598"/>
<reference evidence="5" key="2">
    <citation type="submission" date="2025-08" db="UniProtKB">
        <authorList>
            <consortium name="Ensembl"/>
        </authorList>
    </citation>
    <scope>IDENTIFICATION</scope>
</reference>
<dbReference type="SUPFAM" id="SSF52025">
    <property type="entry name" value="PA domain"/>
    <property type="match status" value="1"/>
</dbReference>
<reference evidence="5" key="1">
    <citation type="submission" date="2009-12" db="EMBL/GenBank/DDBJ databases">
        <title>The Genome Sequence of Anolis carolinensis (Green Anole Lizard).</title>
        <authorList>
            <consortium name="The Genome Sequencing Platform"/>
            <person name="Di Palma F."/>
            <person name="Alfoldi J."/>
            <person name="Heiman D."/>
            <person name="Young S."/>
            <person name="Grabherr M."/>
            <person name="Johnson J."/>
            <person name="Lander E.S."/>
            <person name="Lindblad-Toh K."/>
        </authorList>
    </citation>
    <scope>NUCLEOTIDE SEQUENCE [LARGE SCALE GENOMIC DNA]</scope>
    <source>
        <strain evidence="5">JBL SC #1</strain>
    </source>
</reference>
<dbReference type="InterPro" id="IPR039373">
    <property type="entry name" value="Peptidase_M28B"/>
</dbReference>
<evidence type="ECO:0000256" key="2">
    <source>
        <dbReference type="ARBA" id="ARBA00005634"/>
    </source>
</evidence>
<dbReference type="Gene3D" id="3.40.630.10">
    <property type="entry name" value="Zn peptidases"/>
    <property type="match status" value="2"/>
</dbReference>
<dbReference type="InterPro" id="IPR007484">
    <property type="entry name" value="Peptidase_M28"/>
</dbReference>
<name>H9GBB3_ANOCA</name>